<name>A0ABZ0IKL4_9BACT</name>
<evidence type="ECO:0000313" key="2">
    <source>
        <dbReference type="EMBL" id="WOK05554.1"/>
    </source>
</evidence>
<keyword evidence="3" id="KW-1185">Reference proteome</keyword>
<reference evidence="2 3" key="1">
    <citation type="journal article" date="2023" name="Microbiol. Resour. Announc.">
        <title>Complete Genome Sequence of Imperialibacter roseus strain P4T.</title>
        <authorList>
            <person name="Tizabi D.R."/>
            <person name="Bachvaroff T."/>
            <person name="Hill R.T."/>
        </authorList>
    </citation>
    <scope>NUCLEOTIDE SEQUENCE [LARGE SCALE GENOMIC DNA]</scope>
    <source>
        <strain evidence="2 3">P4T</strain>
    </source>
</reference>
<dbReference type="Proteomes" id="UP001302349">
    <property type="component" value="Chromosome"/>
</dbReference>
<evidence type="ECO:0000313" key="3">
    <source>
        <dbReference type="Proteomes" id="UP001302349"/>
    </source>
</evidence>
<accession>A0ABZ0IKL4</accession>
<sequence>MKKGLLLAAMFVGLSFAGYSQESDVFSFNFVEDKLDDSNVNMAAVGGHYLGSDIAVKLELLKDSYTWKEEGTPNSPTTKTVVEKPAIYYSLKKLDKYYKKAIKKGDVTEEAARDEFVKALDIALFIRYQETAAFEDKLRELKEESDIALLYTKKVKLEF</sequence>
<protein>
    <submittedName>
        <fullName evidence="2">Uncharacterized protein</fullName>
    </submittedName>
</protein>
<dbReference type="EMBL" id="CP136051">
    <property type="protein sequence ID" value="WOK05554.1"/>
    <property type="molecule type" value="Genomic_DNA"/>
</dbReference>
<feature type="signal peptide" evidence="1">
    <location>
        <begin position="1"/>
        <end position="20"/>
    </location>
</feature>
<proteinExistence type="predicted"/>
<gene>
    <name evidence="2" type="ORF">RT717_20985</name>
</gene>
<evidence type="ECO:0000256" key="1">
    <source>
        <dbReference type="SAM" id="SignalP"/>
    </source>
</evidence>
<dbReference type="RefSeq" id="WP_317488313.1">
    <property type="nucleotide sequence ID" value="NZ_CP136051.1"/>
</dbReference>
<feature type="chain" id="PRO_5046134521" evidence="1">
    <location>
        <begin position="21"/>
        <end position="159"/>
    </location>
</feature>
<keyword evidence="1" id="KW-0732">Signal</keyword>
<organism evidence="2 3">
    <name type="scientific">Imperialibacter roseus</name>
    <dbReference type="NCBI Taxonomy" id="1324217"/>
    <lineage>
        <taxon>Bacteria</taxon>
        <taxon>Pseudomonadati</taxon>
        <taxon>Bacteroidota</taxon>
        <taxon>Cytophagia</taxon>
        <taxon>Cytophagales</taxon>
        <taxon>Flammeovirgaceae</taxon>
        <taxon>Imperialibacter</taxon>
    </lineage>
</organism>